<evidence type="ECO:0000313" key="2">
    <source>
        <dbReference type="Proteomes" id="UP001295684"/>
    </source>
</evidence>
<dbReference type="Proteomes" id="UP001295684">
    <property type="component" value="Unassembled WGS sequence"/>
</dbReference>
<organism evidence="1 2">
    <name type="scientific">Euplotes crassus</name>
    <dbReference type="NCBI Taxonomy" id="5936"/>
    <lineage>
        <taxon>Eukaryota</taxon>
        <taxon>Sar</taxon>
        <taxon>Alveolata</taxon>
        <taxon>Ciliophora</taxon>
        <taxon>Intramacronucleata</taxon>
        <taxon>Spirotrichea</taxon>
        <taxon>Hypotrichia</taxon>
        <taxon>Euplotida</taxon>
        <taxon>Euplotidae</taxon>
        <taxon>Moneuplotes</taxon>
    </lineage>
</organism>
<protein>
    <submittedName>
        <fullName evidence="1">Uncharacterized protein</fullName>
    </submittedName>
</protein>
<name>A0AAD1XTV5_EUPCR</name>
<sequence>MEKINYNLKWKFKVGEAYNECALRQETEKIYMNTLYTVSEEYYYIGFGQKSPDHISMFLNDSRDQQTLQKMTKLTPQVEELEYIAFSFIQKNGKKLNRLLSQLRVNKLKRLYFTSDYSGTVCFSSYAKAIARLLPLAPDLVQINSFKVSHKDFGRVLVSCRSSPRVLFQKCRIVINGFDYLDNVQPSIGHISLHKNTITQPEEDNEYLDGLIQKIAESSLNGSLRLVSVTTQKPIRRDNAILPKKEYTIGNFDVRIC</sequence>
<dbReference type="EMBL" id="CAMPGE010020837">
    <property type="protein sequence ID" value="CAI2379031.1"/>
    <property type="molecule type" value="Genomic_DNA"/>
</dbReference>
<reference evidence="1" key="1">
    <citation type="submission" date="2023-07" db="EMBL/GenBank/DDBJ databases">
        <authorList>
            <consortium name="AG Swart"/>
            <person name="Singh M."/>
            <person name="Singh A."/>
            <person name="Seah K."/>
            <person name="Emmerich C."/>
        </authorList>
    </citation>
    <scope>NUCLEOTIDE SEQUENCE</scope>
    <source>
        <strain evidence="1">DP1</strain>
    </source>
</reference>
<accession>A0AAD1XTV5</accession>
<evidence type="ECO:0000313" key="1">
    <source>
        <dbReference type="EMBL" id="CAI2379031.1"/>
    </source>
</evidence>
<dbReference type="AlphaFoldDB" id="A0AAD1XTV5"/>
<keyword evidence="2" id="KW-1185">Reference proteome</keyword>
<proteinExistence type="predicted"/>
<comment type="caution">
    <text evidence="1">The sequence shown here is derived from an EMBL/GenBank/DDBJ whole genome shotgun (WGS) entry which is preliminary data.</text>
</comment>
<gene>
    <name evidence="1" type="ORF">ECRASSUSDP1_LOCUS20436</name>
</gene>